<evidence type="ECO:0000256" key="1">
    <source>
        <dbReference type="SAM" id="Phobius"/>
    </source>
</evidence>
<protein>
    <submittedName>
        <fullName evidence="2">Uncharacterized protein</fullName>
    </submittedName>
</protein>
<dbReference type="AlphaFoldDB" id="A0A432X9T0"/>
<organism evidence="2 3">
    <name type="scientific">Aliidiomarina taiwanensis</name>
    <dbReference type="NCBI Taxonomy" id="946228"/>
    <lineage>
        <taxon>Bacteria</taxon>
        <taxon>Pseudomonadati</taxon>
        <taxon>Pseudomonadota</taxon>
        <taxon>Gammaproteobacteria</taxon>
        <taxon>Alteromonadales</taxon>
        <taxon>Idiomarinaceae</taxon>
        <taxon>Aliidiomarina</taxon>
    </lineage>
</organism>
<dbReference type="RefSeq" id="WP_126756568.1">
    <property type="nucleotide sequence ID" value="NZ_PIPQ01000001.1"/>
</dbReference>
<feature type="transmembrane region" description="Helical" evidence="1">
    <location>
        <begin position="140"/>
        <end position="164"/>
    </location>
</feature>
<evidence type="ECO:0000313" key="3">
    <source>
        <dbReference type="Proteomes" id="UP000286976"/>
    </source>
</evidence>
<reference evidence="2 3" key="1">
    <citation type="journal article" date="2011" name="Front. Microbiol.">
        <title>Genomic signatures of strain selection and enhancement in Bacillus atrophaeus var. globigii, a historical biowarfare simulant.</title>
        <authorList>
            <person name="Gibbons H.S."/>
            <person name="Broomall S.M."/>
            <person name="McNew L.A."/>
            <person name="Daligault H."/>
            <person name="Chapman C."/>
            <person name="Bruce D."/>
            <person name="Karavis M."/>
            <person name="Krepps M."/>
            <person name="McGregor P.A."/>
            <person name="Hong C."/>
            <person name="Park K.H."/>
            <person name="Akmal A."/>
            <person name="Feldman A."/>
            <person name="Lin J.S."/>
            <person name="Chang W.E."/>
            <person name="Higgs B.W."/>
            <person name="Demirev P."/>
            <person name="Lindquist J."/>
            <person name="Liem A."/>
            <person name="Fochler E."/>
            <person name="Read T.D."/>
            <person name="Tapia R."/>
            <person name="Johnson S."/>
            <person name="Bishop-Lilly K.A."/>
            <person name="Detter C."/>
            <person name="Han C."/>
            <person name="Sozhamannan S."/>
            <person name="Rosenzweig C.N."/>
            <person name="Skowronski E.W."/>
        </authorList>
    </citation>
    <scope>NUCLEOTIDE SEQUENCE [LARGE SCALE GENOMIC DNA]</scope>
    <source>
        <strain evidence="2 3">AIT1</strain>
    </source>
</reference>
<keyword evidence="3" id="KW-1185">Reference proteome</keyword>
<feature type="transmembrane region" description="Helical" evidence="1">
    <location>
        <begin position="219"/>
        <end position="252"/>
    </location>
</feature>
<keyword evidence="1" id="KW-0472">Membrane</keyword>
<feature type="transmembrane region" description="Helical" evidence="1">
    <location>
        <begin position="80"/>
        <end position="106"/>
    </location>
</feature>
<proteinExistence type="predicted"/>
<accession>A0A432X9T0</accession>
<name>A0A432X9T0_9GAMM</name>
<dbReference type="OrthoDB" id="5915045at2"/>
<comment type="caution">
    <text evidence="2">The sequence shown here is derived from an EMBL/GenBank/DDBJ whole genome shotgun (WGS) entry which is preliminary data.</text>
</comment>
<feature type="transmembrane region" description="Helical" evidence="1">
    <location>
        <begin position="47"/>
        <end position="68"/>
    </location>
</feature>
<evidence type="ECO:0000313" key="2">
    <source>
        <dbReference type="EMBL" id="RUO44172.1"/>
    </source>
</evidence>
<gene>
    <name evidence="2" type="ORF">CWE15_03120</name>
</gene>
<dbReference type="EMBL" id="PIPQ01000001">
    <property type="protein sequence ID" value="RUO44172.1"/>
    <property type="molecule type" value="Genomic_DNA"/>
</dbReference>
<feature type="transmembrane region" description="Helical" evidence="1">
    <location>
        <begin position="176"/>
        <end position="198"/>
    </location>
</feature>
<dbReference type="Proteomes" id="UP000286976">
    <property type="component" value="Unassembled WGS sequence"/>
</dbReference>
<keyword evidence="1" id="KW-0812">Transmembrane</keyword>
<keyword evidence="1" id="KW-1133">Transmembrane helix</keyword>
<sequence>MSDMWKNQQIQRIGGHPSTALDDTYTLDTKEVLKEAWDMVRTTKAPFLMATFIIYVIALASSFVFPALDIDVNDPNALDAITLPVVLGQFALQVITAILFAGMISMGLRNAVRGQRAENGARAIAPNNTPMMVFEHFPTAWPLVVFELIKAVAVLALAALGLLLANNLGVSLNALMFLWIFIAMTFSLGLIFSVQLIIQDKLSPVKAIRVSLTVVFRRFFTFLPLYAFMTLLAVASVFTFFIGFIWVIPLFFNMKGILYREIFGIEAPVTNGEDS</sequence>